<protein>
    <submittedName>
        <fullName evidence="7">Hydroxyacid dehydrogenase</fullName>
    </submittedName>
</protein>
<keyword evidence="8" id="KW-1185">Reference proteome</keyword>
<accession>A0A363NWZ7</accession>
<comment type="cofactor">
    <cofactor evidence="1 5">
        <name>Zn(2+)</name>
        <dbReference type="ChEBI" id="CHEBI:29105"/>
    </cofactor>
</comment>
<dbReference type="AlphaFoldDB" id="A0A363NWZ7"/>
<keyword evidence="4" id="KW-0560">Oxidoreductase</keyword>
<evidence type="ECO:0000256" key="1">
    <source>
        <dbReference type="ARBA" id="ARBA00001947"/>
    </source>
</evidence>
<comment type="caution">
    <text evidence="7">The sequence shown here is derived from an EMBL/GenBank/DDBJ whole genome shotgun (WGS) entry which is preliminary data.</text>
</comment>
<dbReference type="InterPro" id="IPR020843">
    <property type="entry name" value="ER"/>
</dbReference>
<dbReference type="Gene3D" id="3.40.50.720">
    <property type="entry name" value="NAD(P)-binding Rossmann-like Domain"/>
    <property type="match status" value="1"/>
</dbReference>
<organism evidence="7 8">
    <name type="scientific">Sphingobacterium athyrii</name>
    <dbReference type="NCBI Taxonomy" id="2152717"/>
    <lineage>
        <taxon>Bacteria</taxon>
        <taxon>Pseudomonadati</taxon>
        <taxon>Bacteroidota</taxon>
        <taxon>Sphingobacteriia</taxon>
        <taxon>Sphingobacteriales</taxon>
        <taxon>Sphingobacteriaceae</taxon>
        <taxon>Sphingobacterium</taxon>
    </lineage>
</organism>
<evidence type="ECO:0000256" key="3">
    <source>
        <dbReference type="ARBA" id="ARBA00022833"/>
    </source>
</evidence>
<evidence type="ECO:0000256" key="5">
    <source>
        <dbReference type="RuleBase" id="RU361277"/>
    </source>
</evidence>
<proteinExistence type="inferred from homology"/>
<keyword evidence="2 5" id="KW-0479">Metal-binding</keyword>
<dbReference type="EMBL" id="QCXX01000002">
    <property type="protein sequence ID" value="PUV25315.1"/>
    <property type="molecule type" value="Genomic_DNA"/>
</dbReference>
<comment type="similarity">
    <text evidence="5">Belongs to the zinc-containing alcohol dehydrogenase family.</text>
</comment>
<dbReference type="InterPro" id="IPR011032">
    <property type="entry name" value="GroES-like_sf"/>
</dbReference>
<evidence type="ECO:0000313" key="7">
    <source>
        <dbReference type="EMBL" id="PUV25315.1"/>
    </source>
</evidence>
<dbReference type="CDD" id="cd05283">
    <property type="entry name" value="CAD1"/>
    <property type="match status" value="1"/>
</dbReference>
<dbReference type="Pfam" id="PF00107">
    <property type="entry name" value="ADH_zinc_N"/>
    <property type="match status" value="1"/>
</dbReference>
<sequence length="347" mass="37768">MIPTKGYAAHSPTTELAPFNFERSEPKDTDVLIEILYCGICHADIHQAKNEYGGTIYPLVPGHEIVGRIKSVGSNAKKFKVGEMVGVGYFIDSCKNCEDGSIGEEQYCDGGIVPTQNSKLPDGTVSKGGYSETIVVDENHVLHISEKLNPAAVAPLLCAGITTYSPLKHWKIGRGHKVAVLGLGGLGHMAVKFAVSFGAEVTVLSGSPSKQESAMALGAHHFIVTSDQQQMKDASSSFHFIIDTVSAKHDYNTYLNLLKKDGTMILLGVPPEMPQLSAYHLISKRRNITGSLIGGIPETQEMLDYCAQNNITSEIEIIAPDYINTAFERTLKGDVHYRFVIDMKKIK</sequence>
<dbReference type="Gene3D" id="3.90.180.10">
    <property type="entry name" value="Medium-chain alcohol dehydrogenases, catalytic domain"/>
    <property type="match status" value="1"/>
</dbReference>
<dbReference type="OrthoDB" id="9806940at2"/>
<dbReference type="SUPFAM" id="SSF51735">
    <property type="entry name" value="NAD(P)-binding Rossmann-fold domains"/>
    <property type="match status" value="1"/>
</dbReference>
<dbReference type="GO" id="GO:0008106">
    <property type="term" value="F:alcohol dehydrogenase (NADP+) activity"/>
    <property type="evidence" value="ECO:0007669"/>
    <property type="project" value="UniProtKB-ARBA"/>
</dbReference>
<dbReference type="Proteomes" id="UP000250831">
    <property type="component" value="Unassembled WGS sequence"/>
</dbReference>
<name>A0A363NWZ7_9SPHI</name>
<dbReference type="SUPFAM" id="SSF50129">
    <property type="entry name" value="GroES-like"/>
    <property type="match status" value="1"/>
</dbReference>
<dbReference type="RefSeq" id="WP_108633650.1">
    <property type="nucleotide sequence ID" value="NZ_QCXX01000002.1"/>
</dbReference>
<keyword evidence="3 5" id="KW-0862">Zinc</keyword>
<dbReference type="SMART" id="SM00829">
    <property type="entry name" value="PKS_ER"/>
    <property type="match status" value="1"/>
</dbReference>
<reference evidence="7 8" key="1">
    <citation type="submission" date="2018-04" db="EMBL/GenBank/DDBJ databases">
        <title>Sphingobacterium sp. M46 Genome.</title>
        <authorList>
            <person name="Cheng J."/>
            <person name="Li Y."/>
        </authorList>
    </citation>
    <scope>NUCLEOTIDE SEQUENCE [LARGE SCALE GENOMIC DNA]</scope>
    <source>
        <strain evidence="7 8">M46</strain>
    </source>
</reference>
<evidence type="ECO:0000256" key="4">
    <source>
        <dbReference type="ARBA" id="ARBA00023002"/>
    </source>
</evidence>
<dbReference type="InterPro" id="IPR036291">
    <property type="entry name" value="NAD(P)-bd_dom_sf"/>
</dbReference>
<evidence type="ECO:0000259" key="6">
    <source>
        <dbReference type="SMART" id="SM00829"/>
    </source>
</evidence>
<dbReference type="InterPro" id="IPR013149">
    <property type="entry name" value="ADH-like_C"/>
</dbReference>
<gene>
    <name evidence="7" type="ORF">DCO56_10345</name>
</gene>
<evidence type="ECO:0000256" key="2">
    <source>
        <dbReference type="ARBA" id="ARBA00022723"/>
    </source>
</evidence>
<dbReference type="InterPro" id="IPR013154">
    <property type="entry name" value="ADH-like_N"/>
</dbReference>
<dbReference type="Pfam" id="PF08240">
    <property type="entry name" value="ADH_N"/>
    <property type="match status" value="1"/>
</dbReference>
<dbReference type="PROSITE" id="PS00059">
    <property type="entry name" value="ADH_ZINC"/>
    <property type="match status" value="1"/>
</dbReference>
<evidence type="ECO:0000313" key="8">
    <source>
        <dbReference type="Proteomes" id="UP000250831"/>
    </source>
</evidence>
<dbReference type="FunFam" id="3.40.50.720:FF:000022">
    <property type="entry name" value="Cinnamyl alcohol dehydrogenase"/>
    <property type="match status" value="1"/>
</dbReference>
<dbReference type="GO" id="GO:0008270">
    <property type="term" value="F:zinc ion binding"/>
    <property type="evidence" value="ECO:0007669"/>
    <property type="project" value="InterPro"/>
</dbReference>
<dbReference type="InterPro" id="IPR002328">
    <property type="entry name" value="ADH_Zn_CS"/>
</dbReference>
<dbReference type="PANTHER" id="PTHR42683">
    <property type="entry name" value="ALDEHYDE REDUCTASE"/>
    <property type="match status" value="1"/>
</dbReference>
<dbReference type="InterPro" id="IPR047109">
    <property type="entry name" value="CAD-like"/>
</dbReference>
<feature type="domain" description="Enoyl reductase (ER)" evidence="6">
    <location>
        <begin position="9"/>
        <end position="341"/>
    </location>
</feature>